<keyword evidence="4" id="KW-1185">Reference proteome</keyword>
<protein>
    <submittedName>
        <fullName evidence="3">Outer membrane protein, YaiO family</fullName>
    </submittedName>
</protein>
<dbReference type="Gene3D" id="1.25.40.10">
    <property type="entry name" value="Tetratricopeptide repeat domain"/>
    <property type="match status" value="1"/>
</dbReference>
<evidence type="ECO:0000256" key="1">
    <source>
        <dbReference type="SAM" id="SignalP"/>
    </source>
</evidence>
<dbReference type="SUPFAM" id="SSF48452">
    <property type="entry name" value="TPR-like"/>
    <property type="match status" value="1"/>
</dbReference>
<name>A0A1G5VG71_9BACT</name>
<dbReference type="Proteomes" id="UP000198756">
    <property type="component" value="Unassembled WGS sequence"/>
</dbReference>
<feature type="chain" id="PRO_5011746422" evidence="1">
    <location>
        <begin position="21"/>
        <end position="409"/>
    </location>
</feature>
<dbReference type="AlphaFoldDB" id="A0A1G5VG71"/>
<dbReference type="NCBIfam" id="TIGR04390">
    <property type="entry name" value="OMP_YaiO_dom"/>
    <property type="match status" value="1"/>
</dbReference>
<dbReference type="STRING" id="279824.SAMN03080617_00510"/>
<feature type="domain" description="YaiO beta-barrel" evidence="2">
    <location>
        <begin position="180"/>
        <end position="351"/>
    </location>
</feature>
<gene>
    <name evidence="3" type="ORF">SAMN03080617_00510</name>
</gene>
<evidence type="ECO:0000313" key="3">
    <source>
        <dbReference type="EMBL" id="SDA44688.1"/>
    </source>
</evidence>
<reference evidence="4" key="1">
    <citation type="submission" date="2016-10" db="EMBL/GenBank/DDBJ databases">
        <authorList>
            <person name="Varghese N."/>
            <person name="Submissions S."/>
        </authorList>
    </citation>
    <scope>NUCLEOTIDE SEQUENCE [LARGE SCALE GENOMIC DNA]</scope>
    <source>
        <strain evidence="4">DSM 22703</strain>
    </source>
</reference>
<dbReference type="OrthoDB" id="742239at2"/>
<feature type="signal peptide" evidence="1">
    <location>
        <begin position="1"/>
        <end position="20"/>
    </location>
</feature>
<organism evidence="3 4">
    <name type="scientific">Algoriphagus alkaliphilus</name>
    <dbReference type="NCBI Taxonomy" id="279824"/>
    <lineage>
        <taxon>Bacteria</taxon>
        <taxon>Pseudomonadati</taxon>
        <taxon>Bacteroidota</taxon>
        <taxon>Cytophagia</taxon>
        <taxon>Cytophagales</taxon>
        <taxon>Cyclobacteriaceae</taxon>
        <taxon>Algoriphagus</taxon>
    </lineage>
</organism>
<accession>A0A1G5VG71</accession>
<dbReference type="RefSeq" id="WP_092728379.1">
    <property type="nucleotide sequence ID" value="NZ_FMXE01000003.1"/>
</dbReference>
<dbReference type="Pfam" id="PF19413">
    <property type="entry name" value="YaiO"/>
    <property type="match status" value="1"/>
</dbReference>
<evidence type="ECO:0000313" key="4">
    <source>
        <dbReference type="Proteomes" id="UP000198756"/>
    </source>
</evidence>
<keyword evidence="1" id="KW-0732">Signal</keyword>
<dbReference type="InterPro" id="IPR030887">
    <property type="entry name" value="Beta-barrel_YaiO"/>
</dbReference>
<evidence type="ECO:0000259" key="2">
    <source>
        <dbReference type="Pfam" id="PF19413"/>
    </source>
</evidence>
<proteinExistence type="predicted"/>
<dbReference type="InterPro" id="IPR011990">
    <property type="entry name" value="TPR-like_helical_dom_sf"/>
</dbReference>
<sequence>MKKLFIAVFSLLVLTHSLMAQDSFDPDELLLQARELIFSKKYIEGRKIAFRALDKYPNYADILILVGRSYAWEGKNDSANIYLERAIVASPTYSDGYVAYLDNLFWSENYNKADEILGRAKSSFGTSIPDEITYRESRLFYYRELYKEAFELVNPLFKKGFKTEGMLGYMKNLERFRKVNAVGATYDYDTFEGAIEPWHTWSFYGRTRTKLTGALIARVTQSARFDNFGTLVELDAYPSIGKNGYAYFNVGGSGASFFPKFRFGGSYFHNLEKGWELEGGYRYLGFSAVTHIITGSVGKYTGNWWLNLRLNVVPDPTLGASTSTQFTARYYFKTAEDFFSIQLGTGVSPDEETRDQSQLLNSYRARIGYQQLISPKFMIYGFTGYSRDELSADNIRNNLNLSLGFEYRF</sequence>
<dbReference type="EMBL" id="FMXE01000003">
    <property type="protein sequence ID" value="SDA44688.1"/>
    <property type="molecule type" value="Genomic_DNA"/>
</dbReference>